<name>A0AAN7TMM9_9PEZI</name>
<feature type="signal peptide" evidence="3">
    <location>
        <begin position="1"/>
        <end position="21"/>
    </location>
</feature>
<feature type="region of interest" description="Disordered" evidence="1">
    <location>
        <begin position="226"/>
        <end position="269"/>
    </location>
</feature>
<feature type="region of interest" description="Disordered" evidence="1">
    <location>
        <begin position="107"/>
        <end position="126"/>
    </location>
</feature>
<feature type="compositionally biased region" description="Polar residues" evidence="1">
    <location>
        <begin position="189"/>
        <end position="202"/>
    </location>
</feature>
<evidence type="ECO:0000256" key="1">
    <source>
        <dbReference type="SAM" id="MobiDB-lite"/>
    </source>
</evidence>
<keyword evidence="2" id="KW-0812">Transmembrane</keyword>
<dbReference type="Proteomes" id="UP001310890">
    <property type="component" value="Unassembled WGS sequence"/>
</dbReference>
<accession>A0AAN7TMM9</accession>
<dbReference type="EMBL" id="JAVRRL010000010">
    <property type="protein sequence ID" value="KAK5115959.1"/>
    <property type="molecule type" value="Genomic_DNA"/>
</dbReference>
<evidence type="ECO:0008006" key="6">
    <source>
        <dbReference type="Google" id="ProtNLM"/>
    </source>
</evidence>
<feature type="compositionally biased region" description="Low complexity" evidence="1">
    <location>
        <begin position="107"/>
        <end position="121"/>
    </location>
</feature>
<organism evidence="4 5">
    <name type="scientific">Meristemomyces frigidus</name>
    <dbReference type="NCBI Taxonomy" id="1508187"/>
    <lineage>
        <taxon>Eukaryota</taxon>
        <taxon>Fungi</taxon>
        <taxon>Dikarya</taxon>
        <taxon>Ascomycota</taxon>
        <taxon>Pezizomycotina</taxon>
        <taxon>Dothideomycetes</taxon>
        <taxon>Dothideomycetidae</taxon>
        <taxon>Mycosphaerellales</taxon>
        <taxon>Teratosphaeriaceae</taxon>
        <taxon>Meristemomyces</taxon>
    </lineage>
</organism>
<reference evidence="4" key="1">
    <citation type="submission" date="2023-08" db="EMBL/GenBank/DDBJ databases">
        <title>Black Yeasts Isolated from many extreme environments.</title>
        <authorList>
            <person name="Coleine C."/>
            <person name="Stajich J.E."/>
            <person name="Selbmann L."/>
        </authorList>
    </citation>
    <scope>NUCLEOTIDE SEQUENCE</scope>
    <source>
        <strain evidence="4">CCFEE 5401</strain>
    </source>
</reference>
<sequence length="432" mass="46735">MGTMRKNALALLLSAATLSNALPQATQGSSPSSTAASPTPTITQASTTDSASGSASTSVDVPLSLWSQAESLLSSYYPSSSITQVDSLTWPSAVVIASSTYNVISESQTSSTASPTATNKSKLPSNAVSSDAKLGIGIGVAVGAVALAVLALVLCCLHRRKKSTGRFFNRRATPSITDSDIGTWRSPMQRHSSTLMSSGRQNNWAERYEPMPEAPEMSYAPHRTYEPATELQPPPMSTHPAYAGQHSNYSSSEDNNPFFTPEERSEQHQYELAGDASLQTQAHHNEPVTMAARRSWESLQQEQPIHIPQAEEQEARPRTPFNPMRAMLNTNNIIPARKPVPAQVGHSNPFSHPSDSEADAETEDLVSPILPSRSPERRHSPMIHYPSWNEVSEFDFGEEGRRGRGMGSGESNSGGEEGRLRRESVVGRHELA</sequence>
<keyword evidence="2" id="KW-1133">Transmembrane helix</keyword>
<evidence type="ECO:0000256" key="3">
    <source>
        <dbReference type="SAM" id="SignalP"/>
    </source>
</evidence>
<evidence type="ECO:0000313" key="5">
    <source>
        <dbReference type="Proteomes" id="UP001310890"/>
    </source>
</evidence>
<keyword evidence="3" id="KW-0732">Signal</keyword>
<feature type="chain" id="PRO_5042992602" description="Mid2 domain-containing protein" evidence="3">
    <location>
        <begin position="22"/>
        <end position="432"/>
    </location>
</feature>
<keyword evidence="2" id="KW-0472">Membrane</keyword>
<feature type="region of interest" description="Disordered" evidence="1">
    <location>
        <begin position="179"/>
        <end position="202"/>
    </location>
</feature>
<feature type="compositionally biased region" description="Basic and acidic residues" evidence="1">
    <location>
        <begin position="416"/>
        <end position="432"/>
    </location>
</feature>
<protein>
    <recommendedName>
        <fullName evidence="6">Mid2 domain-containing protein</fullName>
    </recommendedName>
</protein>
<feature type="region of interest" description="Disordered" evidence="1">
    <location>
        <begin position="338"/>
        <end position="432"/>
    </location>
</feature>
<proteinExistence type="predicted"/>
<feature type="transmembrane region" description="Helical" evidence="2">
    <location>
        <begin position="134"/>
        <end position="157"/>
    </location>
</feature>
<gene>
    <name evidence="4" type="ORF">LTR62_000415</name>
</gene>
<dbReference type="AlphaFoldDB" id="A0AAN7TMM9"/>
<comment type="caution">
    <text evidence="4">The sequence shown here is derived from an EMBL/GenBank/DDBJ whole genome shotgun (WGS) entry which is preliminary data.</text>
</comment>
<feature type="region of interest" description="Disordered" evidence="1">
    <location>
        <begin position="296"/>
        <end position="323"/>
    </location>
</feature>
<feature type="compositionally biased region" description="Polar residues" evidence="1">
    <location>
        <begin position="245"/>
        <end position="258"/>
    </location>
</feature>
<evidence type="ECO:0000313" key="4">
    <source>
        <dbReference type="EMBL" id="KAK5115959.1"/>
    </source>
</evidence>
<evidence type="ECO:0000256" key="2">
    <source>
        <dbReference type="SAM" id="Phobius"/>
    </source>
</evidence>
<feature type="region of interest" description="Disordered" evidence="1">
    <location>
        <begin position="23"/>
        <end position="55"/>
    </location>
</feature>